<dbReference type="InterPro" id="IPR051369">
    <property type="entry name" value="GST_Theta"/>
</dbReference>
<name>A0A5N4CA51_CAMDR</name>
<dbReference type="Gene3D" id="1.20.1050.10">
    <property type="match status" value="1"/>
</dbReference>
<dbReference type="GO" id="GO:0004364">
    <property type="term" value="F:glutathione transferase activity"/>
    <property type="evidence" value="ECO:0007669"/>
    <property type="project" value="TreeGrafter"/>
</dbReference>
<dbReference type="Proteomes" id="UP000299084">
    <property type="component" value="Unassembled WGS sequence"/>
</dbReference>
<dbReference type="AlphaFoldDB" id="A0A5N4CA51"/>
<comment type="caution">
    <text evidence="2">The sequence shown here is derived from an EMBL/GenBank/DDBJ whole genome shotgun (WGS) entry which is preliminary data.</text>
</comment>
<organism evidence="2 3">
    <name type="scientific">Camelus dromedarius</name>
    <name type="common">Dromedary</name>
    <name type="synonym">Arabian camel</name>
    <dbReference type="NCBI Taxonomy" id="9838"/>
    <lineage>
        <taxon>Eukaryota</taxon>
        <taxon>Metazoa</taxon>
        <taxon>Chordata</taxon>
        <taxon>Craniata</taxon>
        <taxon>Vertebrata</taxon>
        <taxon>Euteleostomi</taxon>
        <taxon>Mammalia</taxon>
        <taxon>Eutheria</taxon>
        <taxon>Laurasiatheria</taxon>
        <taxon>Artiodactyla</taxon>
        <taxon>Tylopoda</taxon>
        <taxon>Camelidae</taxon>
        <taxon>Camelus</taxon>
    </lineage>
</organism>
<gene>
    <name evidence="2" type="ORF">Cadr_000028312</name>
</gene>
<proteinExistence type="predicted"/>
<dbReference type="SUPFAM" id="SSF47616">
    <property type="entry name" value="GST C-terminal domain-like"/>
    <property type="match status" value="1"/>
</dbReference>
<reference evidence="2 3" key="1">
    <citation type="journal article" date="2019" name="Mol. Ecol. Resour.">
        <title>Improving Illumina assemblies with Hi-C and long reads: an example with the North African dromedary.</title>
        <authorList>
            <person name="Elbers J.P."/>
            <person name="Rogers M.F."/>
            <person name="Perelman P.L."/>
            <person name="Proskuryakova A.A."/>
            <person name="Serdyukova N.A."/>
            <person name="Johnson W.E."/>
            <person name="Horin P."/>
            <person name="Corander J."/>
            <person name="Murphy D."/>
            <person name="Burger P.A."/>
        </authorList>
    </citation>
    <scope>NUCLEOTIDE SEQUENCE [LARGE SCALE GENOMIC DNA]</scope>
    <source>
        <strain evidence="2">Drom800</strain>
        <tissue evidence="2">Blood</tissue>
    </source>
</reference>
<evidence type="ECO:0000313" key="3">
    <source>
        <dbReference type="Proteomes" id="UP000299084"/>
    </source>
</evidence>
<evidence type="ECO:0000256" key="1">
    <source>
        <dbReference type="SAM" id="MobiDB-lite"/>
    </source>
</evidence>
<dbReference type="InterPro" id="IPR036282">
    <property type="entry name" value="Glutathione-S-Trfase_C_sf"/>
</dbReference>
<dbReference type="PANTHER" id="PTHR43917:SF5">
    <property type="entry name" value="GLUTATHIONE TRANSFERASE"/>
    <property type="match status" value="1"/>
</dbReference>
<feature type="compositionally biased region" description="Basic and acidic residues" evidence="1">
    <location>
        <begin position="1"/>
        <end position="15"/>
    </location>
</feature>
<dbReference type="GO" id="GO:0006749">
    <property type="term" value="P:glutathione metabolic process"/>
    <property type="evidence" value="ECO:0007669"/>
    <property type="project" value="TreeGrafter"/>
</dbReference>
<sequence length="101" mass="11347">MESRSAGRAWKEGRGKPSRPAPVDECLAWQHTNIQVPATNVCLCKCLLPDFSRQPVDAKWLERLLGKLTLSLQHLDWEVLAAKPFLATKQFSLADLMDSKS</sequence>
<dbReference type="PANTHER" id="PTHR43917">
    <property type="match status" value="1"/>
</dbReference>
<feature type="region of interest" description="Disordered" evidence="1">
    <location>
        <begin position="1"/>
        <end position="21"/>
    </location>
</feature>
<dbReference type="GO" id="GO:0005737">
    <property type="term" value="C:cytoplasm"/>
    <property type="evidence" value="ECO:0007669"/>
    <property type="project" value="TreeGrafter"/>
</dbReference>
<keyword evidence="2" id="KW-0808">Transferase</keyword>
<keyword evidence="3" id="KW-1185">Reference proteome</keyword>
<evidence type="ECO:0000313" key="2">
    <source>
        <dbReference type="EMBL" id="KAB1255778.1"/>
    </source>
</evidence>
<dbReference type="EMBL" id="JWIN03000032">
    <property type="protein sequence ID" value="KAB1255778.1"/>
    <property type="molecule type" value="Genomic_DNA"/>
</dbReference>
<accession>A0A5N4CA51</accession>
<protein>
    <submittedName>
        <fullName evidence="2">Glutathione S-transferase theta-4</fullName>
    </submittedName>
</protein>